<sequence>MTNFDLFRLKQAGMSNLFINRFLVFILVNKTEFSSENLLLLLPKFIRQANMRHKALFWEKFRQLDLKHTRKCFLQFPSISILDLHYPTYLKESYNPPVLLFYQGDISLLRYEKLGFVGSRSCSMTGISSVQKVIKELNNKFVIISGLARGIDTACHVSAIKNGGKTIAVIGTGLDVHYPKENKQLQTYISKNHLVLSEYSSGEQALKYHFPERNRVIAGLSRGVVVTEAKIRSGSLITCEYAVAEGRDVFAIPGDITDGRSDGCHRLIQQGAKLVYQGQDILTEYL</sequence>
<evidence type="ECO:0000259" key="2">
    <source>
        <dbReference type="Pfam" id="PF02481"/>
    </source>
</evidence>
<accession>A0A2A5S1T9</accession>
<gene>
    <name evidence="4" type="ORF">RU87_GL001039</name>
</gene>
<organism evidence="4 5">
    <name type="scientific">Pseudolactococcus plantarum</name>
    <dbReference type="NCBI Taxonomy" id="1365"/>
    <lineage>
        <taxon>Bacteria</taxon>
        <taxon>Bacillati</taxon>
        <taxon>Bacillota</taxon>
        <taxon>Bacilli</taxon>
        <taxon>Lactobacillales</taxon>
        <taxon>Streptococcaceae</taxon>
        <taxon>Pseudolactococcus</taxon>
    </lineage>
</organism>
<dbReference type="SUPFAM" id="SSF102405">
    <property type="entry name" value="MCP/YpsA-like"/>
    <property type="match status" value="1"/>
</dbReference>
<evidence type="ECO:0000313" key="5">
    <source>
        <dbReference type="Proteomes" id="UP000242246"/>
    </source>
</evidence>
<reference evidence="4 5" key="1">
    <citation type="submission" date="2014-12" db="EMBL/GenBank/DDBJ databases">
        <title>Draft genome sequences of 10 type strains of Lactococcus.</title>
        <authorList>
            <person name="Sun Z."/>
            <person name="Zhong Z."/>
            <person name="Liu W."/>
            <person name="Zhang W."/>
            <person name="Zhang H."/>
        </authorList>
    </citation>
    <scope>NUCLEOTIDE SEQUENCE [LARGE SCALE GENOMIC DNA]</scope>
    <source>
        <strain evidence="4 5">DSM 20686</strain>
    </source>
</reference>
<comment type="caution">
    <text evidence="4">The sequence shown here is derived from an EMBL/GenBank/DDBJ whole genome shotgun (WGS) entry which is preliminary data.</text>
</comment>
<keyword evidence="5" id="KW-1185">Reference proteome</keyword>
<comment type="similarity">
    <text evidence="1">Belongs to the DprA/Smf family.</text>
</comment>
<dbReference type="NCBIfam" id="TIGR00732">
    <property type="entry name" value="dprA"/>
    <property type="match status" value="1"/>
</dbReference>
<dbReference type="PANTHER" id="PTHR43022">
    <property type="entry name" value="PROTEIN SMF"/>
    <property type="match status" value="1"/>
</dbReference>
<protein>
    <submittedName>
        <fullName evidence="4">DNA protecting protein DprA</fullName>
    </submittedName>
</protein>
<dbReference type="Proteomes" id="UP000242246">
    <property type="component" value="Unassembled WGS sequence"/>
</dbReference>
<dbReference type="GO" id="GO:0009294">
    <property type="term" value="P:DNA-mediated transformation"/>
    <property type="evidence" value="ECO:0007669"/>
    <property type="project" value="InterPro"/>
</dbReference>
<dbReference type="InterPro" id="IPR057666">
    <property type="entry name" value="DrpA_SLOG"/>
</dbReference>
<evidence type="ECO:0000313" key="4">
    <source>
        <dbReference type="EMBL" id="PCS07403.1"/>
    </source>
</evidence>
<feature type="domain" description="Smf/DprA SLOG" evidence="2">
    <location>
        <begin position="80"/>
        <end position="284"/>
    </location>
</feature>
<dbReference type="RefSeq" id="WP_068160754.1">
    <property type="nucleotide sequence ID" value="NZ_JXJX01000004.1"/>
</dbReference>
<dbReference type="PANTHER" id="PTHR43022:SF1">
    <property type="entry name" value="PROTEIN SMF"/>
    <property type="match status" value="1"/>
</dbReference>
<evidence type="ECO:0000256" key="1">
    <source>
        <dbReference type="ARBA" id="ARBA00006525"/>
    </source>
</evidence>
<name>A0A2A5S1T9_9LACT</name>
<feature type="domain" description="DNA processing protein A sterile alpha motif" evidence="3">
    <location>
        <begin position="1"/>
        <end position="68"/>
    </location>
</feature>
<dbReference type="EMBL" id="JXJX01000004">
    <property type="protein sequence ID" value="PCS07403.1"/>
    <property type="molecule type" value="Genomic_DNA"/>
</dbReference>
<dbReference type="OrthoDB" id="9785707at2"/>
<dbReference type="Pfam" id="PF02481">
    <property type="entry name" value="DNA_processg_A"/>
    <property type="match status" value="1"/>
</dbReference>
<dbReference type="InterPro" id="IPR003488">
    <property type="entry name" value="DprA"/>
</dbReference>
<dbReference type="STRING" id="1348632.GCA_001591745_00431"/>
<dbReference type="InterPro" id="IPR041104">
    <property type="entry name" value="SAM_DprA"/>
</dbReference>
<dbReference type="Pfam" id="PF18255">
    <property type="entry name" value="SAM_DprA"/>
    <property type="match status" value="1"/>
</dbReference>
<dbReference type="Gene3D" id="3.40.50.450">
    <property type="match status" value="1"/>
</dbReference>
<evidence type="ECO:0000259" key="3">
    <source>
        <dbReference type="Pfam" id="PF18255"/>
    </source>
</evidence>
<proteinExistence type="inferred from homology"/>
<dbReference type="AlphaFoldDB" id="A0A2A5S1T9"/>